<keyword evidence="6" id="KW-1185">Reference proteome</keyword>
<dbReference type="PANTHER" id="PTHR35372:SF2">
    <property type="entry name" value="SF3 HELICASE DOMAIN-CONTAINING PROTEIN"/>
    <property type="match status" value="1"/>
</dbReference>
<sequence length="446" mass="49841">MSTEAIEYCRFCDRVGECQCDADAVHPRFTEGHVDPETSNGFNPVLWARVVRNDGPIRLDPVSGALWEYADGVWFESRDVVRDRLPLRMGRNYRRGAVEHVRDRLVAEMKRDREYITPDQPDTRYVSLPSGLFDIEAGEIVPHDPEVVATYQLQVEPATGSTPEFDKFLTDVLHPGDQDRVLDILAYLLLPGNPGQKAVMFSGHGRNGKGVLLQLIEAIVGRHNAATVSLQELGTRFAAADLYGVPINIVGDIDGEHIANTGRFKQMTGGDTVRMDVKGADAFAAKVWAVPVFSANQIPTSADTSHGYLRRWEVVEFPNTFDGTDTTLVDRLLAELPAITSKLLRHAASRPFQIRESEPGRKAHETFANRSDPVRSWLSETELAGFTERKDAYDDYTLWIEDGNGKTALTRNKFYARVAAVLGDARKRRGQLGWEFSERPTDLTPE</sequence>
<dbReference type="InterPro" id="IPR051620">
    <property type="entry name" value="ORF904-like_C"/>
</dbReference>
<dbReference type="SUPFAM" id="SSF52540">
    <property type="entry name" value="P-loop containing nucleoside triphosphate hydrolases"/>
    <property type="match status" value="1"/>
</dbReference>
<evidence type="ECO:0000256" key="3">
    <source>
        <dbReference type="ARBA" id="ARBA00022840"/>
    </source>
</evidence>
<dbReference type="InterPro" id="IPR006500">
    <property type="entry name" value="Helicase_put_C_phage/plasmid"/>
</dbReference>
<dbReference type="Pfam" id="PF19263">
    <property type="entry name" value="DUF5906"/>
    <property type="match status" value="1"/>
</dbReference>
<dbReference type="EMBL" id="JAWLKI010000057">
    <property type="protein sequence ID" value="MDV6310266.1"/>
    <property type="molecule type" value="Genomic_DNA"/>
</dbReference>
<evidence type="ECO:0000313" key="6">
    <source>
        <dbReference type="Proteomes" id="UP001185779"/>
    </source>
</evidence>
<keyword evidence="1" id="KW-0547">Nucleotide-binding</keyword>
<reference evidence="5 6" key="1">
    <citation type="submission" date="2023-10" db="EMBL/GenBank/DDBJ databases">
        <title>Development of a sustainable strategy for remediation of hydrocarbon-contaminated territories based on the waste exchange concept.</title>
        <authorList>
            <person name="Krivoruchko A."/>
        </authorList>
    </citation>
    <scope>NUCLEOTIDE SEQUENCE [LARGE SCALE GENOMIC DNA]</scope>
    <source>
        <strain evidence="5 6">IEGM 1266</strain>
    </source>
</reference>
<evidence type="ECO:0000256" key="1">
    <source>
        <dbReference type="ARBA" id="ARBA00022741"/>
    </source>
</evidence>
<dbReference type="Proteomes" id="UP001185779">
    <property type="component" value="Unassembled WGS sequence"/>
</dbReference>
<dbReference type="InterPro" id="IPR045455">
    <property type="entry name" value="NrS-1_pol-like_helicase"/>
</dbReference>
<evidence type="ECO:0000259" key="4">
    <source>
        <dbReference type="PROSITE" id="PS51206"/>
    </source>
</evidence>
<dbReference type="PROSITE" id="PS51206">
    <property type="entry name" value="SF3_HELICASE_1"/>
    <property type="match status" value="1"/>
</dbReference>
<evidence type="ECO:0000256" key="2">
    <source>
        <dbReference type="ARBA" id="ARBA00022801"/>
    </source>
</evidence>
<dbReference type="Pfam" id="PF08706">
    <property type="entry name" value="D5_N"/>
    <property type="match status" value="1"/>
</dbReference>
<name>A0ABU4DKI4_9ACTN</name>
<dbReference type="NCBIfam" id="TIGR01613">
    <property type="entry name" value="primase_Cterm"/>
    <property type="match status" value="1"/>
</dbReference>
<keyword evidence="3" id="KW-0067">ATP-binding</keyword>
<dbReference type="Gene3D" id="3.40.50.300">
    <property type="entry name" value="P-loop containing nucleotide triphosphate hydrolases"/>
    <property type="match status" value="1"/>
</dbReference>
<dbReference type="PANTHER" id="PTHR35372">
    <property type="entry name" value="ATP BINDING PROTEIN-RELATED"/>
    <property type="match status" value="1"/>
</dbReference>
<evidence type="ECO:0000313" key="5">
    <source>
        <dbReference type="EMBL" id="MDV6310266.1"/>
    </source>
</evidence>
<proteinExistence type="predicted"/>
<accession>A0ABU4DKI4</accession>
<dbReference type="RefSeq" id="WP_317505784.1">
    <property type="nucleotide sequence ID" value="NZ_JAWLKI010000057.1"/>
</dbReference>
<keyword evidence="2" id="KW-0378">Hydrolase</keyword>
<protein>
    <submittedName>
        <fullName evidence="5">Phage/plasmid primase, P4 family</fullName>
    </submittedName>
</protein>
<dbReference type="InterPro" id="IPR014015">
    <property type="entry name" value="Helicase_SF3_DNA-vir"/>
</dbReference>
<comment type="caution">
    <text evidence="5">The sequence shown here is derived from an EMBL/GenBank/DDBJ whole genome shotgun (WGS) entry which is preliminary data.</text>
</comment>
<dbReference type="InterPro" id="IPR014818">
    <property type="entry name" value="Phage/plasmid_primase_P4_C"/>
</dbReference>
<dbReference type="InterPro" id="IPR027417">
    <property type="entry name" value="P-loop_NTPase"/>
</dbReference>
<organism evidence="5 6">
    <name type="scientific">Gordonia amicalis</name>
    <dbReference type="NCBI Taxonomy" id="89053"/>
    <lineage>
        <taxon>Bacteria</taxon>
        <taxon>Bacillati</taxon>
        <taxon>Actinomycetota</taxon>
        <taxon>Actinomycetes</taxon>
        <taxon>Mycobacteriales</taxon>
        <taxon>Gordoniaceae</taxon>
        <taxon>Gordonia</taxon>
    </lineage>
</organism>
<gene>
    <name evidence="5" type="ORF">R3P94_23705</name>
</gene>
<feature type="domain" description="SF3 helicase" evidence="4">
    <location>
        <begin position="179"/>
        <end position="330"/>
    </location>
</feature>